<dbReference type="NCBIfam" id="TIGR02127">
    <property type="entry name" value="pyrF_sub2"/>
    <property type="match status" value="1"/>
</dbReference>
<dbReference type="GO" id="GO:0004590">
    <property type="term" value="F:orotidine-5'-phosphate decarboxylase activity"/>
    <property type="evidence" value="ECO:0007669"/>
    <property type="project" value="UniProtKB-UniRule"/>
</dbReference>
<comment type="similarity">
    <text evidence="2 7">Belongs to the OMP decarboxylase family. Type 2 subfamily.</text>
</comment>
<dbReference type="InterPro" id="IPR013785">
    <property type="entry name" value="Aldolase_TIM"/>
</dbReference>
<evidence type="ECO:0000313" key="9">
    <source>
        <dbReference type="EMBL" id="BET27009.1"/>
    </source>
</evidence>
<dbReference type="Pfam" id="PF00215">
    <property type="entry name" value="OMPdecase"/>
    <property type="match status" value="1"/>
</dbReference>
<evidence type="ECO:0000256" key="3">
    <source>
        <dbReference type="ARBA" id="ARBA00022793"/>
    </source>
</evidence>
<name>A0AA86J4C0_9BURK</name>
<evidence type="ECO:0000259" key="8">
    <source>
        <dbReference type="SMART" id="SM00934"/>
    </source>
</evidence>
<dbReference type="GO" id="GO:0044205">
    <property type="term" value="P:'de novo' UMP biosynthetic process"/>
    <property type="evidence" value="ECO:0007669"/>
    <property type="project" value="UniProtKB-UniRule"/>
</dbReference>
<dbReference type="InterPro" id="IPR011995">
    <property type="entry name" value="OMPdecase_type-2"/>
</dbReference>
<organism evidence="9 10">
    <name type="scientific">Limnobacter thiooxidans</name>
    <dbReference type="NCBI Taxonomy" id="131080"/>
    <lineage>
        <taxon>Bacteria</taxon>
        <taxon>Pseudomonadati</taxon>
        <taxon>Pseudomonadota</taxon>
        <taxon>Betaproteobacteria</taxon>
        <taxon>Burkholderiales</taxon>
        <taxon>Burkholderiaceae</taxon>
        <taxon>Limnobacter</taxon>
    </lineage>
</organism>
<dbReference type="CDD" id="cd04725">
    <property type="entry name" value="OMP_decarboxylase_like"/>
    <property type="match status" value="1"/>
</dbReference>
<dbReference type="EC" id="4.1.1.23" evidence="7"/>
<dbReference type="KEGG" id="lto:RGQ30_25100"/>
<keyword evidence="3 7" id="KW-0210">Decarboxylase</keyword>
<feature type="domain" description="Orotidine 5'-phosphate decarboxylase" evidence="8">
    <location>
        <begin position="26"/>
        <end position="265"/>
    </location>
</feature>
<dbReference type="InterPro" id="IPR011060">
    <property type="entry name" value="RibuloseP-bd_barrel"/>
</dbReference>
<evidence type="ECO:0000313" key="10">
    <source>
        <dbReference type="Proteomes" id="UP001329151"/>
    </source>
</evidence>
<dbReference type="Gene3D" id="3.20.20.70">
    <property type="entry name" value="Aldolase class I"/>
    <property type="match status" value="1"/>
</dbReference>
<dbReference type="PANTHER" id="PTHR43375:SF1">
    <property type="entry name" value="OROTIDINE 5'-PHOSPHATE DECARBOXYLASE"/>
    <property type="match status" value="1"/>
</dbReference>
<reference evidence="9 10" key="1">
    <citation type="submission" date="2023-10" db="EMBL/GenBank/DDBJ databases">
        <title>Complete Genome Sequence of Limnobacter thiooxidans CS-K2T, Isolated from freshwater lake sediments in Bavaria, Germany.</title>
        <authorList>
            <person name="Naruki M."/>
            <person name="Watanabe A."/>
            <person name="Warashina T."/>
            <person name="Morita T."/>
            <person name="Arakawa K."/>
        </authorList>
    </citation>
    <scope>NUCLEOTIDE SEQUENCE [LARGE SCALE GENOMIC DNA]</scope>
    <source>
        <strain evidence="9 10">CS-K2</strain>
    </source>
</reference>
<dbReference type="InterPro" id="IPR001754">
    <property type="entry name" value="OMPdeCOase_dom"/>
</dbReference>
<dbReference type="AlphaFoldDB" id="A0AA86J4C0"/>
<evidence type="ECO:0000256" key="6">
    <source>
        <dbReference type="ARBA" id="ARBA00049157"/>
    </source>
</evidence>
<dbReference type="SMART" id="SM00934">
    <property type="entry name" value="OMPdecase"/>
    <property type="match status" value="1"/>
</dbReference>
<dbReference type="PANTHER" id="PTHR43375">
    <property type="entry name" value="OROTIDINE 5'-PHOSPHATE DECARBOXYLASE"/>
    <property type="match status" value="1"/>
</dbReference>
<dbReference type="GO" id="GO:0006207">
    <property type="term" value="P:'de novo' pyrimidine nucleobase biosynthetic process"/>
    <property type="evidence" value="ECO:0007669"/>
    <property type="project" value="InterPro"/>
</dbReference>
<evidence type="ECO:0000256" key="2">
    <source>
        <dbReference type="ARBA" id="ARBA00008847"/>
    </source>
</evidence>
<keyword evidence="5 7" id="KW-0456">Lyase</keyword>
<feature type="active site" description="Proton donor" evidence="7">
    <location>
        <position position="104"/>
    </location>
</feature>
<evidence type="ECO:0000256" key="5">
    <source>
        <dbReference type="ARBA" id="ARBA00023239"/>
    </source>
</evidence>
<gene>
    <name evidence="7 9" type="primary">pyrF</name>
    <name evidence="9" type="ORF">RGQ30_25100</name>
</gene>
<evidence type="ECO:0000256" key="7">
    <source>
        <dbReference type="HAMAP-Rule" id="MF_01215"/>
    </source>
</evidence>
<proteinExistence type="inferred from homology"/>
<keyword evidence="10" id="KW-1185">Reference proteome</keyword>
<dbReference type="Proteomes" id="UP001329151">
    <property type="component" value="Chromosome"/>
</dbReference>
<evidence type="ECO:0000256" key="1">
    <source>
        <dbReference type="ARBA" id="ARBA00004861"/>
    </source>
</evidence>
<comment type="pathway">
    <text evidence="1 7">Pyrimidine metabolism; UMP biosynthesis via de novo pathway; UMP from orotate: step 2/2.</text>
</comment>
<dbReference type="SUPFAM" id="SSF51366">
    <property type="entry name" value="Ribulose-phoshate binding barrel"/>
    <property type="match status" value="1"/>
</dbReference>
<comment type="catalytic activity">
    <reaction evidence="6 7">
        <text>orotidine 5'-phosphate + H(+) = UMP + CO2</text>
        <dbReference type="Rhea" id="RHEA:11596"/>
        <dbReference type="ChEBI" id="CHEBI:15378"/>
        <dbReference type="ChEBI" id="CHEBI:16526"/>
        <dbReference type="ChEBI" id="CHEBI:57538"/>
        <dbReference type="ChEBI" id="CHEBI:57865"/>
        <dbReference type="EC" id="4.1.1.23"/>
    </reaction>
</comment>
<sequence length="286" mass="30571">MASNRFSEFSTFPQRLAHSWQHSNSMLCVGLDPDIARMPAGYGTSPAEIERFCREIIKSTAEFACSFKPQIAYFAANRAEAALENILAYANEVAPHATTILDAKRGDIGATAKQYAIEAFERYQADSVTLSPYMGSDSVEPYHAYPERGLFLLCRTSNLGGNDLQFLNTEKAEPLYQTVAKLATTTWNPHGQVGLVVGATYPEEIRTVRSIVGNAPLLVPGIGAQGGDLLNTVKNGLCSAGWGLLINSSRAILYASGKADFASAAANEARNTRDAIAAAKAAALSG</sequence>
<evidence type="ECO:0000256" key="4">
    <source>
        <dbReference type="ARBA" id="ARBA00022975"/>
    </source>
</evidence>
<dbReference type="HAMAP" id="MF_01215">
    <property type="entry name" value="OMPdecase_type2"/>
    <property type="match status" value="1"/>
</dbReference>
<dbReference type="EMBL" id="AP028947">
    <property type="protein sequence ID" value="BET27009.1"/>
    <property type="molecule type" value="Genomic_DNA"/>
</dbReference>
<keyword evidence="4 7" id="KW-0665">Pyrimidine biosynthesis</keyword>
<accession>A0AA86J4C0</accession>
<dbReference type="RefSeq" id="WP_130557868.1">
    <property type="nucleotide sequence ID" value="NZ_AP028947.1"/>
</dbReference>
<protein>
    <recommendedName>
        <fullName evidence="7">Orotidine 5'-phosphate decarboxylase</fullName>
        <ecNumber evidence="7">4.1.1.23</ecNumber>
    </recommendedName>
    <alternativeName>
        <fullName evidence="7">OMP decarboxylase</fullName>
        <shortName evidence="7">OMPDCase</shortName>
        <shortName evidence="7">OMPdecase</shortName>
    </alternativeName>
</protein>